<dbReference type="InterPro" id="IPR013525">
    <property type="entry name" value="ABC2_TM"/>
</dbReference>
<dbReference type="PROSITE" id="PS51012">
    <property type="entry name" value="ABC_TM2"/>
    <property type="match status" value="1"/>
</dbReference>
<comment type="similarity">
    <text evidence="2">Belongs to the ABC-2 integral membrane protein family.</text>
</comment>
<evidence type="ECO:0000256" key="7">
    <source>
        <dbReference type="ARBA" id="ARBA00023136"/>
    </source>
</evidence>
<accession>A0A8J7W1T2</accession>
<evidence type="ECO:0000256" key="8">
    <source>
        <dbReference type="SAM" id="Phobius"/>
    </source>
</evidence>
<dbReference type="EMBL" id="JAGSND010000003">
    <property type="protein sequence ID" value="MBR0597645.1"/>
    <property type="molecule type" value="Genomic_DNA"/>
</dbReference>
<dbReference type="AlphaFoldDB" id="A0A8J7W1T2"/>
<evidence type="ECO:0000256" key="5">
    <source>
        <dbReference type="ARBA" id="ARBA00022692"/>
    </source>
</evidence>
<feature type="transmembrane region" description="Helical" evidence="8">
    <location>
        <begin position="150"/>
        <end position="172"/>
    </location>
</feature>
<gene>
    <name evidence="10" type="ORF">KCX82_07170</name>
</gene>
<dbReference type="GO" id="GO:0005886">
    <property type="term" value="C:plasma membrane"/>
    <property type="evidence" value="ECO:0007669"/>
    <property type="project" value="UniProtKB-SubCell"/>
</dbReference>
<evidence type="ECO:0000256" key="6">
    <source>
        <dbReference type="ARBA" id="ARBA00022989"/>
    </source>
</evidence>
<dbReference type="GO" id="GO:0140359">
    <property type="term" value="F:ABC-type transporter activity"/>
    <property type="evidence" value="ECO:0007669"/>
    <property type="project" value="InterPro"/>
</dbReference>
<sequence length="340" mass="38101">MRIKAMVIRILNQLRHDKRTLALIIFAPLLLLTMIYFILDSSTMDLTVGIVNAPQQYMDNLYENNIKTVRCTESEAMQMMEHKEIIAAVEMTGGKLYIKLDGGNSTKAETALASMEAAKKNMIPSSERYDLKTDVKYVYGASDLSTFDNFGSLLIGFIVFFFTFLISGISFLQERTTGTLEKLLSTPIKRWEIVTGYVLGFGVVSVIQAAIITFFVIYILDIMMVGSLWLVLLITLLSAMVALAFGILMSTAATSEFQMIQFIPIIVVPQVFFTGLFDLSPEWTLVGKFMPLYYVADALDKVMIRGSGFGSILPDVLILLSLTILCMAINTILLKRYRRI</sequence>
<keyword evidence="6 8" id="KW-1133">Transmembrane helix</keyword>
<organism evidence="10 11">
    <name type="scientific">Sinanaerobacter chloroacetimidivorans</name>
    <dbReference type="NCBI Taxonomy" id="2818044"/>
    <lineage>
        <taxon>Bacteria</taxon>
        <taxon>Bacillati</taxon>
        <taxon>Bacillota</taxon>
        <taxon>Clostridia</taxon>
        <taxon>Peptostreptococcales</taxon>
        <taxon>Anaerovoracaceae</taxon>
        <taxon>Sinanaerobacter</taxon>
    </lineage>
</organism>
<evidence type="ECO:0000256" key="4">
    <source>
        <dbReference type="ARBA" id="ARBA00022475"/>
    </source>
</evidence>
<reference evidence="10" key="2">
    <citation type="submission" date="2021-04" db="EMBL/GenBank/DDBJ databases">
        <authorList>
            <person name="Liu J."/>
        </authorList>
    </citation>
    <scope>NUCLEOTIDE SEQUENCE</scope>
    <source>
        <strain evidence="10">BAD-6</strain>
    </source>
</reference>
<proteinExistence type="inferred from homology"/>
<evidence type="ECO:0000313" key="10">
    <source>
        <dbReference type="EMBL" id="MBR0597645.1"/>
    </source>
</evidence>
<keyword evidence="5 8" id="KW-0812">Transmembrane</keyword>
<dbReference type="InterPro" id="IPR047817">
    <property type="entry name" value="ABC2_TM_bact-type"/>
</dbReference>
<feature type="transmembrane region" description="Helical" evidence="8">
    <location>
        <begin position="260"/>
        <end position="277"/>
    </location>
</feature>
<dbReference type="RefSeq" id="WP_227017772.1">
    <property type="nucleotide sequence ID" value="NZ_JAGSND010000003.1"/>
</dbReference>
<keyword evidence="7 8" id="KW-0472">Membrane</keyword>
<evidence type="ECO:0000259" key="9">
    <source>
        <dbReference type="PROSITE" id="PS51012"/>
    </source>
</evidence>
<dbReference type="PANTHER" id="PTHR30294:SF38">
    <property type="entry name" value="TRANSPORT PERMEASE PROTEIN"/>
    <property type="match status" value="1"/>
</dbReference>
<feature type="transmembrane region" description="Helical" evidence="8">
    <location>
        <begin position="193"/>
        <end position="220"/>
    </location>
</feature>
<evidence type="ECO:0000256" key="2">
    <source>
        <dbReference type="ARBA" id="ARBA00007783"/>
    </source>
</evidence>
<evidence type="ECO:0000256" key="3">
    <source>
        <dbReference type="ARBA" id="ARBA00022448"/>
    </source>
</evidence>
<keyword evidence="11" id="KW-1185">Reference proteome</keyword>
<comment type="caution">
    <text evidence="10">The sequence shown here is derived from an EMBL/GenBank/DDBJ whole genome shotgun (WGS) entry which is preliminary data.</text>
</comment>
<reference evidence="10" key="1">
    <citation type="submission" date="2021-04" db="EMBL/GenBank/DDBJ databases">
        <title>Sinoanaerobacter chloroacetimidivorans sp. nov., an obligate anaerobic bacterium isolated from anaerobic sludge.</title>
        <authorList>
            <person name="Bao Y."/>
        </authorList>
    </citation>
    <scope>NUCLEOTIDE SEQUENCE</scope>
    <source>
        <strain evidence="10">BAD-6</strain>
    </source>
</reference>
<dbReference type="Pfam" id="PF12698">
    <property type="entry name" value="ABC2_membrane_3"/>
    <property type="match status" value="1"/>
</dbReference>
<dbReference type="Proteomes" id="UP000675664">
    <property type="component" value="Unassembled WGS sequence"/>
</dbReference>
<feature type="domain" description="ABC transmembrane type-2" evidence="9">
    <location>
        <begin position="115"/>
        <end position="337"/>
    </location>
</feature>
<comment type="subcellular location">
    <subcellularLocation>
        <location evidence="1">Cell membrane</location>
        <topology evidence="1">Multi-pass membrane protein</topology>
    </subcellularLocation>
</comment>
<keyword evidence="4" id="KW-1003">Cell membrane</keyword>
<evidence type="ECO:0000256" key="1">
    <source>
        <dbReference type="ARBA" id="ARBA00004651"/>
    </source>
</evidence>
<evidence type="ECO:0000313" key="11">
    <source>
        <dbReference type="Proteomes" id="UP000675664"/>
    </source>
</evidence>
<dbReference type="PANTHER" id="PTHR30294">
    <property type="entry name" value="MEMBRANE COMPONENT OF ABC TRANSPORTER YHHJ-RELATED"/>
    <property type="match status" value="1"/>
</dbReference>
<feature type="transmembrane region" description="Helical" evidence="8">
    <location>
        <begin position="21"/>
        <end position="39"/>
    </location>
</feature>
<feature type="transmembrane region" description="Helical" evidence="8">
    <location>
        <begin position="226"/>
        <end position="248"/>
    </location>
</feature>
<name>A0A8J7W1T2_9FIRM</name>
<feature type="transmembrane region" description="Helical" evidence="8">
    <location>
        <begin position="316"/>
        <end position="334"/>
    </location>
</feature>
<protein>
    <submittedName>
        <fullName evidence="10">ABC transporter permease</fullName>
    </submittedName>
</protein>
<dbReference type="InterPro" id="IPR051449">
    <property type="entry name" value="ABC-2_transporter_component"/>
</dbReference>
<keyword evidence="3" id="KW-0813">Transport</keyword>